<dbReference type="PANTHER" id="PTHR36305:SF1">
    <property type="entry name" value="PHOSPHATIDYLGLYCEROPHOSPHATASE A"/>
    <property type="match status" value="1"/>
</dbReference>
<reference evidence="4 5" key="1">
    <citation type="submission" date="2020-08" db="EMBL/GenBank/DDBJ databases">
        <title>Paraeoetvoesia sp. YC-7-48 draft genome sequence.</title>
        <authorList>
            <person name="Yao L."/>
        </authorList>
    </citation>
    <scope>NUCLEOTIDE SEQUENCE [LARGE SCALE GENOMIC DNA]</scope>
    <source>
        <strain evidence="5">YC-7-48</strain>
    </source>
</reference>
<protein>
    <submittedName>
        <fullName evidence="4">Phosphatidylglycerophosphatase A</fullName>
    </submittedName>
</protein>
<dbReference type="CDD" id="cd06971">
    <property type="entry name" value="PgpA"/>
    <property type="match status" value="1"/>
</dbReference>
<evidence type="ECO:0000259" key="3">
    <source>
        <dbReference type="Pfam" id="PF04608"/>
    </source>
</evidence>
<proteinExistence type="predicted"/>
<dbReference type="InterPro" id="IPR007686">
    <property type="entry name" value="YutG/PgpA"/>
</dbReference>
<feature type="transmembrane region" description="Helical" evidence="2">
    <location>
        <begin position="163"/>
        <end position="181"/>
    </location>
</feature>
<comment type="caution">
    <text evidence="4">The sequence shown here is derived from an EMBL/GenBank/DDBJ whole genome shotgun (WGS) entry which is preliminary data.</text>
</comment>
<name>A0A842HRU8_9BURK</name>
<evidence type="ECO:0000256" key="2">
    <source>
        <dbReference type="SAM" id="Phobius"/>
    </source>
</evidence>
<keyword evidence="2" id="KW-1133">Transmembrane helix</keyword>
<dbReference type="GO" id="GO:0006629">
    <property type="term" value="P:lipid metabolic process"/>
    <property type="evidence" value="ECO:0007669"/>
    <property type="project" value="InterPro"/>
</dbReference>
<keyword evidence="2" id="KW-0472">Membrane</keyword>
<gene>
    <name evidence="4" type="ORF">GTU67_13410</name>
</gene>
<keyword evidence="2" id="KW-0812">Transmembrane</keyword>
<dbReference type="SUPFAM" id="SSF101307">
    <property type="entry name" value="YutG-like"/>
    <property type="match status" value="1"/>
</dbReference>
<dbReference type="Proteomes" id="UP000545386">
    <property type="component" value="Unassembled WGS sequence"/>
</dbReference>
<dbReference type="AlphaFoldDB" id="A0A842HRU8"/>
<dbReference type="GO" id="GO:0008962">
    <property type="term" value="F:phosphatidylglycerophosphatase activity"/>
    <property type="evidence" value="ECO:0007669"/>
    <property type="project" value="InterPro"/>
</dbReference>
<feature type="transmembrane region" description="Helical" evidence="2">
    <location>
        <begin position="80"/>
        <end position="99"/>
    </location>
</feature>
<dbReference type="Pfam" id="PF04608">
    <property type="entry name" value="PgpA"/>
    <property type="match status" value="1"/>
</dbReference>
<feature type="domain" description="YutG/PgpA" evidence="3">
    <location>
        <begin position="43"/>
        <end position="181"/>
    </location>
</feature>
<evidence type="ECO:0000313" key="5">
    <source>
        <dbReference type="Proteomes" id="UP000545386"/>
    </source>
</evidence>
<feature type="transmembrane region" description="Helical" evidence="2">
    <location>
        <begin position="119"/>
        <end position="142"/>
    </location>
</feature>
<sequence length="190" mass="20433">MSIQNNNEPPVSAAQASDVSGVSGSAPIQPSVGWMLRSPARVVAFGLGSGLIRPAPGTWGTLAGWLVWVVVLSRLSDTGVAVALAVSFAYGCLVCHRVGKDLGRPDHGGMVWDEMVAFWLVLWFTPDTLWAQALAFGLFRLFDIVKPPPIRYFDARLKNGFGVMWDDIVAALYALLVLAVLQRVGLLGVL</sequence>
<dbReference type="InterPro" id="IPR026037">
    <property type="entry name" value="PgpA"/>
</dbReference>
<feature type="region of interest" description="Disordered" evidence="1">
    <location>
        <begin position="1"/>
        <end position="22"/>
    </location>
</feature>
<dbReference type="InterPro" id="IPR036681">
    <property type="entry name" value="PgpA-like_sf"/>
</dbReference>
<evidence type="ECO:0000256" key="1">
    <source>
        <dbReference type="SAM" id="MobiDB-lite"/>
    </source>
</evidence>
<keyword evidence="5" id="KW-1185">Reference proteome</keyword>
<dbReference type="PANTHER" id="PTHR36305">
    <property type="entry name" value="PHOSPHATIDYLGLYCEROPHOSPHATASE A"/>
    <property type="match status" value="1"/>
</dbReference>
<evidence type="ECO:0000313" key="4">
    <source>
        <dbReference type="EMBL" id="MBC2770906.1"/>
    </source>
</evidence>
<feature type="transmembrane region" description="Helical" evidence="2">
    <location>
        <begin position="56"/>
        <end position="73"/>
    </location>
</feature>
<organism evidence="4 5">
    <name type="scientific">Pusillimonas minor</name>
    <dbReference type="NCBI Taxonomy" id="2697024"/>
    <lineage>
        <taxon>Bacteria</taxon>
        <taxon>Pseudomonadati</taxon>
        <taxon>Pseudomonadota</taxon>
        <taxon>Betaproteobacteria</taxon>
        <taxon>Burkholderiales</taxon>
        <taxon>Alcaligenaceae</taxon>
        <taxon>Pusillimonas</taxon>
    </lineage>
</organism>
<dbReference type="EMBL" id="JACJUU010000014">
    <property type="protein sequence ID" value="MBC2770906.1"/>
    <property type="molecule type" value="Genomic_DNA"/>
</dbReference>
<accession>A0A842HRU8</accession>